<proteinExistence type="predicted"/>
<protein>
    <submittedName>
        <fullName evidence="1">Uncharacterized protein</fullName>
    </submittedName>
</protein>
<dbReference type="EMBL" id="BTSY01000006">
    <property type="protein sequence ID" value="GMT32226.1"/>
    <property type="molecule type" value="Genomic_DNA"/>
</dbReference>
<dbReference type="AlphaFoldDB" id="A0AAV5WMM1"/>
<sequence length="67" mass="7228">LGTTFSCVAVMERSGKIEVMANNYEISSMAVSSSALTTMKSIGRHTTTIESCCHSSTNQFAIVTRYS</sequence>
<evidence type="ECO:0000313" key="2">
    <source>
        <dbReference type="Proteomes" id="UP001432322"/>
    </source>
</evidence>
<accession>A0AAV5WMM1</accession>
<keyword evidence="2" id="KW-1185">Reference proteome</keyword>
<feature type="non-terminal residue" evidence="1">
    <location>
        <position position="67"/>
    </location>
</feature>
<feature type="non-terminal residue" evidence="1">
    <location>
        <position position="1"/>
    </location>
</feature>
<reference evidence="1" key="1">
    <citation type="submission" date="2023-10" db="EMBL/GenBank/DDBJ databases">
        <title>Genome assembly of Pristionchus species.</title>
        <authorList>
            <person name="Yoshida K."/>
            <person name="Sommer R.J."/>
        </authorList>
    </citation>
    <scope>NUCLEOTIDE SEQUENCE</scope>
    <source>
        <strain evidence="1">RS5133</strain>
    </source>
</reference>
<evidence type="ECO:0000313" key="1">
    <source>
        <dbReference type="EMBL" id="GMT32226.1"/>
    </source>
</evidence>
<name>A0AAV5WMM1_9BILA</name>
<organism evidence="1 2">
    <name type="scientific">Pristionchus fissidentatus</name>
    <dbReference type="NCBI Taxonomy" id="1538716"/>
    <lineage>
        <taxon>Eukaryota</taxon>
        <taxon>Metazoa</taxon>
        <taxon>Ecdysozoa</taxon>
        <taxon>Nematoda</taxon>
        <taxon>Chromadorea</taxon>
        <taxon>Rhabditida</taxon>
        <taxon>Rhabditina</taxon>
        <taxon>Diplogasteromorpha</taxon>
        <taxon>Diplogasteroidea</taxon>
        <taxon>Neodiplogasteridae</taxon>
        <taxon>Pristionchus</taxon>
    </lineage>
</organism>
<dbReference type="Proteomes" id="UP001432322">
    <property type="component" value="Unassembled WGS sequence"/>
</dbReference>
<comment type="caution">
    <text evidence="1">The sequence shown here is derived from an EMBL/GenBank/DDBJ whole genome shotgun (WGS) entry which is preliminary data.</text>
</comment>
<gene>
    <name evidence="1" type="ORF">PFISCL1PPCAC_23523</name>
</gene>